<dbReference type="OrthoDB" id="8777622at2"/>
<name>A0A3E1RE36_9BURK</name>
<organism evidence="1 2">
    <name type="scientific">Rhodoferax lacus</name>
    <dbReference type="NCBI Taxonomy" id="2184758"/>
    <lineage>
        <taxon>Bacteria</taxon>
        <taxon>Pseudomonadati</taxon>
        <taxon>Pseudomonadota</taxon>
        <taxon>Betaproteobacteria</taxon>
        <taxon>Burkholderiales</taxon>
        <taxon>Comamonadaceae</taxon>
        <taxon>Rhodoferax</taxon>
    </lineage>
</organism>
<evidence type="ECO:0000313" key="2">
    <source>
        <dbReference type="Proteomes" id="UP000260665"/>
    </source>
</evidence>
<evidence type="ECO:0000313" key="1">
    <source>
        <dbReference type="EMBL" id="RFO97629.1"/>
    </source>
</evidence>
<dbReference type="AlphaFoldDB" id="A0A3E1RE36"/>
<reference evidence="1 2" key="1">
    <citation type="submission" date="2018-05" db="EMBL/GenBank/DDBJ databases">
        <title>Rhodoferax soyangensis sp.nov., isolated from an oligotrophic freshwater lake.</title>
        <authorList>
            <person name="Park M."/>
        </authorList>
    </citation>
    <scope>NUCLEOTIDE SEQUENCE [LARGE SCALE GENOMIC DNA]</scope>
    <source>
        <strain evidence="1 2">IMCC26218</strain>
    </source>
</reference>
<protein>
    <submittedName>
        <fullName evidence="1">Uncharacterized protein</fullName>
    </submittedName>
</protein>
<comment type="caution">
    <text evidence="1">The sequence shown here is derived from an EMBL/GenBank/DDBJ whole genome shotgun (WGS) entry which is preliminary data.</text>
</comment>
<accession>A0A3E1RE36</accession>
<dbReference type="Proteomes" id="UP000260665">
    <property type="component" value="Unassembled WGS sequence"/>
</dbReference>
<keyword evidence="2" id="KW-1185">Reference proteome</keyword>
<dbReference type="EMBL" id="QFZK01000003">
    <property type="protein sequence ID" value="RFO97629.1"/>
    <property type="molecule type" value="Genomic_DNA"/>
</dbReference>
<gene>
    <name evidence="1" type="ORF">DIC66_07135</name>
</gene>
<sequence length="263" mass="29858">MLAPFTEGAGLASTSPIPAHRVALDTLESGTDYREEALKQALSKASLGELKRSLQKQAESLNEGAAMRLSQEFTRRGIAPAFRGIPVRGDPWWRHPTEEVNFILVCADIEWLASRYPSHTTAWKRAQTAFDPKKLEATANYLCWNGREPGQIAIALGLSVDQQRQLARVQFTNVRRWVDQLHERLPFAESAIRREVESRPWKSKDPMEFTIKRRLALWHCAKLADDKPQRTADFYKMQTGESITRGIVAVQLVKLPTVRRSPL</sequence>
<dbReference type="RefSeq" id="WP_117175493.1">
    <property type="nucleotide sequence ID" value="NZ_QFZK01000003.1"/>
</dbReference>
<proteinExistence type="predicted"/>